<feature type="repeat" description="ANK" evidence="3">
    <location>
        <begin position="225"/>
        <end position="257"/>
    </location>
</feature>
<feature type="repeat" description="ANK" evidence="3">
    <location>
        <begin position="159"/>
        <end position="191"/>
    </location>
</feature>
<dbReference type="PROSITE" id="PS50088">
    <property type="entry name" value="ANK_REPEAT"/>
    <property type="match status" value="9"/>
</dbReference>
<dbReference type="PROSITE" id="PS50297">
    <property type="entry name" value="ANK_REP_REGION"/>
    <property type="match status" value="9"/>
</dbReference>
<keyword evidence="7" id="KW-1185">Reference proteome</keyword>
<keyword evidence="2 3" id="KW-0040">ANK repeat</keyword>
<dbReference type="AlphaFoldDB" id="A0A0C9MKR0"/>
<feature type="repeat" description="ANK" evidence="3">
    <location>
        <begin position="27"/>
        <end position="59"/>
    </location>
</feature>
<proteinExistence type="predicted"/>
<protein>
    <recommendedName>
        <fullName evidence="5">DUF7593 domain-containing protein</fullName>
    </recommendedName>
</protein>
<keyword evidence="1" id="KW-0677">Repeat</keyword>
<dbReference type="Pfam" id="PF00023">
    <property type="entry name" value="Ank"/>
    <property type="match status" value="1"/>
</dbReference>
<evidence type="ECO:0000256" key="1">
    <source>
        <dbReference type="ARBA" id="ARBA00022737"/>
    </source>
</evidence>
<evidence type="ECO:0000313" key="6">
    <source>
        <dbReference type="EMBL" id="GAN08129.1"/>
    </source>
</evidence>
<dbReference type="PRINTS" id="PR01415">
    <property type="entry name" value="ANKYRIN"/>
</dbReference>
<dbReference type="Gene3D" id="1.25.40.20">
    <property type="entry name" value="Ankyrin repeat-containing domain"/>
    <property type="match status" value="4"/>
</dbReference>
<dbReference type="SMART" id="SM00248">
    <property type="entry name" value="ANK"/>
    <property type="match status" value="9"/>
</dbReference>
<feature type="repeat" description="ANK" evidence="3">
    <location>
        <begin position="93"/>
        <end position="125"/>
    </location>
</feature>
<feature type="compositionally biased region" description="Low complexity" evidence="4">
    <location>
        <begin position="310"/>
        <end position="320"/>
    </location>
</feature>
<feature type="repeat" description="ANK" evidence="3">
    <location>
        <begin position="451"/>
        <end position="483"/>
    </location>
</feature>
<dbReference type="Proteomes" id="UP000053815">
    <property type="component" value="Unassembled WGS sequence"/>
</dbReference>
<evidence type="ECO:0000256" key="3">
    <source>
        <dbReference type="PROSITE-ProRule" id="PRU00023"/>
    </source>
</evidence>
<sequence length="850" mass="94027">MAHDKNKKVSKPRGRIACQDPNKTDKAGRTKIFSSTSSGSLEKVKDLVERGADVNHRDNAGWAPLHEAALKGQCEIAEYLIQAGAVVNVRGFEDDTPLHDACSYGYADCVKLLVESGADVYALNTDKQRPIDLCDDRACIKIVKAKMKELDHLASRDNRGRTALHRACSEGDIDKAASLLKKGVNTNAADKDNWTPLHYAAQHGHLEIAKLLIQHGADMNSLGHQGLTTLHVACKHGHEDIAQHLVDAGVDVHAVDSNGQTPYQVSESIAVRQIITARIDQERRLRATTEAIDEITFVSNTKQKRKINDSSASTPSNANATEDEALLSREERKIQAIMKAFERAEQKKQAKRAKKDNDRATTPVHNNHTANENNLKKRKSPSRQSQPASRECSVDSQKKPSTAALDTSKLDPHKKDTSGRTHLHRWSIRGNTQAVESLLKAGANPCERDNAGYTPLHEAALRGKTKVVQLLLESDADVNCKGADLDTPLHDATENGFADVVELLLDYGADTLAKNAKGQTSLEIAIELENSEIESILRKHKDTKPKKRRLVLAANLETNKQHESPTSPVGAFDMSAKKAHARQLSGQHLPKKSLKPHLVKNEVPPDGPHTPIPTPPPEHWQKVVKKEEEDSIRLSNSEALYPSIHCASRYLPLYTIQLLNEQQSNLFFVVDLQISLLLGISIFQLTRQYPHLQRRQISNTEKERLWSPLSSMICTKSNSSHGESNRINKESEKQKFLATNIYFVRLDQIVSIIKEDYSHLSESLITITLDIGYTPSLSSTTNGALMTGDDCTKSSGVNNVVSTSSTTISNSNCNYPTNSMNNKQNVKLPPKFAMKMKKCGMLKFDNKNSA</sequence>
<dbReference type="EMBL" id="DF836479">
    <property type="protein sequence ID" value="GAN08129.1"/>
    <property type="molecule type" value="Genomic_DNA"/>
</dbReference>
<feature type="domain" description="DUF7593" evidence="5">
    <location>
        <begin position="644"/>
        <end position="755"/>
    </location>
</feature>
<name>A0A0C9MKR0_9FUNG</name>
<evidence type="ECO:0000259" key="5">
    <source>
        <dbReference type="Pfam" id="PF24513"/>
    </source>
</evidence>
<feature type="region of interest" description="Disordered" evidence="4">
    <location>
        <begin position="343"/>
        <end position="422"/>
    </location>
</feature>
<evidence type="ECO:0000256" key="4">
    <source>
        <dbReference type="SAM" id="MobiDB-lite"/>
    </source>
</evidence>
<feature type="region of interest" description="Disordered" evidence="4">
    <location>
        <begin position="1"/>
        <end position="32"/>
    </location>
</feature>
<feature type="compositionally biased region" description="Polar residues" evidence="4">
    <location>
        <begin position="363"/>
        <end position="373"/>
    </location>
</feature>
<dbReference type="Pfam" id="PF24513">
    <property type="entry name" value="DUF7593"/>
    <property type="match status" value="1"/>
</dbReference>
<accession>A0A0C9MKR0</accession>
<dbReference type="InterPro" id="IPR002110">
    <property type="entry name" value="Ankyrin_rpt"/>
</dbReference>
<reference evidence="6" key="1">
    <citation type="submission" date="2014-09" db="EMBL/GenBank/DDBJ databases">
        <title>Draft genome sequence of an oleaginous Mucoromycotina fungus Mucor ambiguus NBRC6742.</title>
        <authorList>
            <person name="Takeda I."/>
            <person name="Yamane N."/>
            <person name="Morita T."/>
            <person name="Tamano K."/>
            <person name="Machida M."/>
            <person name="Baker S."/>
            <person name="Koike H."/>
        </authorList>
    </citation>
    <scope>NUCLEOTIDE SEQUENCE</scope>
    <source>
        <strain evidence="6">NBRC 6742</strain>
    </source>
</reference>
<organism evidence="6">
    <name type="scientific">Mucor ambiguus</name>
    <dbReference type="NCBI Taxonomy" id="91626"/>
    <lineage>
        <taxon>Eukaryota</taxon>
        <taxon>Fungi</taxon>
        <taxon>Fungi incertae sedis</taxon>
        <taxon>Mucoromycota</taxon>
        <taxon>Mucoromycotina</taxon>
        <taxon>Mucoromycetes</taxon>
        <taxon>Mucorales</taxon>
        <taxon>Mucorineae</taxon>
        <taxon>Mucoraceae</taxon>
        <taxon>Mucor</taxon>
    </lineage>
</organism>
<dbReference type="InterPro" id="IPR036770">
    <property type="entry name" value="Ankyrin_rpt-contain_sf"/>
</dbReference>
<feature type="compositionally biased region" description="Basic and acidic residues" evidence="4">
    <location>
        <begin position="408"/>
        <end position="419"/>
    </location>
</feature>
<evidence type="ECO:0000313" key="7">
    <source>
        <dbReference type="Proteomes" id="UP000053815"/>
    </source>
</evidence>
<dbReference type="SUPFAM" id="SSF48403">
    <property type="entry name" value="Ankyrin repeat"/>
    <property type="match status" value="2"/>
</dbReference>
<feature type="repeat" description="ANK" evidence="3">
    <location>
        <begin position="418"/>
        <end position="450"/>
    </location>
</feature>
<dbReference type="STRING" id="91626.A0A0C9MKR0"/>
<gene>
    <name evidence="6" type="ORF">MAM1_0190d07636</name>
</gene>
<dbReference type="Pfam" id="PF12796">
    <property type="entry name" value="Ank_2"/>
    <property type="match status" value="4"/>
</dbReference>
<feature type="repeat" description="ANK" evidence="3">
    <location>
        <begin position="192"/>
        <end position="224"/>
    </location>
</feature>
<feature type="repeat" description="ANK" evidence="3">
    <location>
        <begin position="60"/>
        <end position="92"/>
    </location>
</feature>
<feature type="repeat" description="ANK" evidence="3">
    <location>
        <begin position="484"/>
        <end position="516"/>
    </location>
</feature>
<feature type="region of interest" description="Disordered" evidence="4">
    <location>
        <begin position="302"/>
        <end position="327"/>
    </location>
</feature>
<dbReference type="PANTHER" id="PTHR24171">
    <property type="entry name" value="ANKYRIN REPEAT DOMAIN-CONTAINING PROTEIN 39-RELATED"/>
    <property type="match status" value="1"/>
</dbReference>
<feature type="compositionally biased region" description="Basic residues" evidence="4">
    <location>
        <begin position="1"/>
        <end position="14"/>
    </location>
</feature>
<evidence type="ECO:0000256" key="2">
    <source>
        <dbReference type="ARBA" id="ARBA00023043"/>
    </source>
</evidence>
<dbReference type="OrthoDB" id="194358at2759"/>
<dbReference type="InterPro" id="IPR056015">
    <property type="entry name" value="DUF7593"/>
</dbReference>